<dbReference type="InterPro" id="IPR001279">
    <property type="entry name" value="Metallo-B-lactamas"/>
</dbReference>
<dbReference type="OrthoDB" id="527344at2759"/>
<evidence type="ECO:0000313" key="24">
    <source>
        <dbReference type="Proteomes" id="UP000242877"/>
    </source>
</evidence>
<feature type="compositionally biased region" description="Basic and acidic residues" evidence="19">
    <location>
        <begin position="535"/>
        <end position="561"/>
    </location>
</feature>
<feature type="compositionally biased region" description="Low complexity" evidence="19">
    <location>
        <begin position="1576"/>
        <end position="1605"/>
    </location>
</feature>
<accession>A0A168AGG6</accession>
<dbReference type="CDD" id="cd07718">
    <property type="entry name" value="RNaseZ_ELAC1_ELAC2-C-term-like_MBL-fold"/>
    <property type="match status" value="1"/>
</dbReference>
<comment type="cofactor">
    <cofactor evidence="3">
        <name>Zn(2+)</name>
        <dbReference type="ChEBI" id="CHEBI:29105"/>
    </cofactor>
</comment>
<keyword evidence="6" id="KW-0285">Flavoprotein</keyword>
<evidence type="ECO:0000256" key="3">
    <source>
        <dbReference type="ARBA" id="ARBA00001947"/>
    </source>
</evidence>
<dbReference type="PANTHER" id="PTHR12553">
    <property type="entry name" value="ZINC PHOSPHODIESTERASE ELAC PROTEIN 2"/>
    <property type="match status" value="1"/>
</dbReference>
<dbReference type="PANTHER" id="PTHR12553:SF49">
    <property type="entry name" value="ZINC PHOSPHODIESTERASE ELAC PROTEIN 2"/>
    <property type="match status" value="1"/>
</dbReference>
<dbReference type="InterPro" id="IPR018517">
    <property type="entry name" value="tRNA_hU_synthase_CS"/>
</dbReference>
<keyword evidence="11" id="KW-0479">Metal-binding</keyword>
<feature type="domain" description="DUS-like FMN-binding" evidence="21">
    <location>
        <begin position="36"/>
        <end position="307"/>
    </location>
</feature>
<comment type="catalytic activity">
    <reaction evidence="18">
        <text>a 5,6-dihydrouridine in mRNA + NADP(+) = a uridine in mRNA + NADPH + H(+)</text>
        <dbReference type="Rhea" id="RHEA:69855"/>
        <dbReference type="Rhea" id="RHEA-COMP:14658"/>
        <dbReference type="Rhea" id="RHEA-COMP:17789"/>
        <dbReference type="ChEBI" id="CHEBI:15378"/>
        <dbReference type="ChEBI" id="CHEBI:57783"/>
        <dbReference type="ChEBI" id="CHEBI:58349"/>
        <dbReference type="ChEBI" id="CHEBI:65315"/>
        <dbReference type="ChEBI" id="CHEBI:74443"/>
    </reaction>
    <physiologicalReaction direction="right-to-left" evidence="18">
        <dbReference type="Rhea" id="RHEA:69857"/>
    </physiologicalReaction>
</comment>
<sequence length="1717" mass="191897">MADTSISHSSSGTGAVTMKLTGRQLYEKMGCPKWIVAPMVDRSEFAWRMLTRSFMEDSDATSRPILAYTPMFHARLFNETETYRKQHFEPLRLKDRTTRSTTPPTFPEEDDLLQYVPHLDGNPAIDRPLIVQFCANDPDELLKAALKVEKYCDAVDLNLGCPQGIAKKGRYGSFLQEEPELIYKLINKLHNGLSIPVTAKFRIQETKEKTLEYAKMILSAGASIIGVHGRRREQKGHNTGVADWSYIKYLRDNLPPETVIFANGNILCHDDLERCLQATGADGVLSAEGVLSDPSIFAGPPKVIDPTAYWKGRDGQQGYRMDFVLRRYMDIIYKYVFEQDPPSRQPLFNPTEENVNAAIAEEEEAARVARERNQENGDLEHPDAPPKKKQRKARAKKEAREGKDKLPRVTSPNLTPMQGHLFQLLRPLVSKHTNIRDALAQARPGDMGNYENIVTMVDNAVKQGLVQYARDPASIEAEYTSEYIGKEIDYNDPKARALSCKRPWFICQAYVRPLPEEALAIGAMKLSKKEIKAREAEAEAQEKESIHKMEEGGQTAAKEEQKENEEMEKEKKGLATPDLLLLQSRRSLLLSTASSPPANPAALFQSRGARTRTVANIDPLNTLDLRTDLPFFKSPQLDAYRSGATWRELRNQTYYLPHDLRYLSLHPFNGLDTELATANMRCFVQFVTTPSADTAGTTLLLHFDHRRYFFGNVTEGVQRACVERGVGLMQLNDIFLTGKTNWKNEGGLLGLVLTIADATGASSSQYALEYENKTKEIQQKISTLDKSNYKHAKQIKHLEAQMERVAKKFGENAGKLSRKSTLSLYGAPNLTHLLATARRFIFRKGLPFYVTEYGNDFDPKTPENNEEVIPPSFKDENIKVWAMPIAPSPNGTGDGEKTSRKRTRQEFEENANAPEPASESTTTPSALSQEAIEKQQRDQIVRQAIVSEMFNSDWKMDALVEVPLREAPAQATLFVRNAETHKIEKYERPKEGEEIPDITVLTRKPWPGANIETLPPTSPSEVSVSYIVQHHDVRGKFDPEKAMALNVEKGAKFGLLTQGQSVVAQDGKTITPEMVMGETQIGRAFMVAELPTTAYIDGLISRPEFTRNPELMKALTSIVWILGPGVGNDPKLRQFMAGLKDVKHVISSPDYSPNTITFKSSATALTRFSKVDGDRYQPPLYSNTRVPQASLSELSSTLNEADNVEIAAPGLSLQMQPTFLVDRSEVSPPFNVNEVETNGKPAGIQKRIESPQFKQRLEAIRKNDLGHDVEIFALGTGSSLPSKYRNVSATLVKVPGVGNYLLDCGEGTLGQLKRMFPDEELKQILRDLKMIWISHLHADHHLGTASLIRAWNEVVHGTDRPIDSPRHDVSTLLQDACDEKRLFVVSGLRMIDWLREYANVEYYGFDKIVPLCSVSFLENGKNTTLLKYFHLNPDMSQITLPSGDAKVTMLSFDDDTTRINTKALTPSLRQATGLQYLDTTLVPHCHDARAVALTFPSGFKVSYSGDCRPSERFVAIGKDSTVLIHEATFEDDMIGDAIAKRHTTVSEALGVAQRMRARNLILTHFSQRYQSVPDLSGSHSTAGSSTPGSSRSRSQSASRDTSSSAPLRATYDVPIDLEDEESTAGVDLPPTLNENDDYDPRLVPVVVAFDMMRLRLGDAAYAEAHLHALMRTYVATEGEDDAEADEAKKTPQQENKKAKDKNKNKGKNKNKNKEQKK</sequence>
<comment type="similarity">
    <text evidence="4">Belongs to the RNase Z family.</text>
</comment>
<keyword evidence="10" id="KW-0540">Nuclease</keyword>
<keyword evidence="24" id="KW-1185">Reference proteome</keyword>
<comment type="cofactor">
    <cofactor evidence="2">
        <name>FMN</name>
        <dbReference type="ChEBI" id="CHEBI:58210"/>
    </cofactor>
</comment>
<comment type="function">
    <text evidence="16">Catalyzes the synthesis of dihydrouridine, a modified base found in the D-loop of most tRNAs. Specifically modifies U47 in cytoplasmic tRNAs. Catalyzes the synthesis of dihydrouridine in some mRNAs, thereby affecting their translation.</text>
</comment>
<evidence type="ECO:0000256" key="4">
    <source>
        <dbReference type="ARBA" id="ARBA00007823"/>
    </source>
</evidence>
<evidence type="ECO:0000256" key="13">
    <source>
        <dbReference type="ARBA" id="ARBA00022801"/>
    </source>
</evidence>
<dbReference type="Pfam" id="PF00753">
    <property type="entry name" value="Lactamase_B"/>
    <property type="match status" value="1"/>
</dbReference>
<comment type="caution">
    <text evidence="23">The sequence shown here is derived from an EMBL/GenBank/DDBJ whole genome shotgun (WGS) entry which is preliminary data.</text>
</comment>
<evidence type="ECO:0000256" key="14">
    <source>
        <dbReference type="ARBA" id="ARBA00022833"/>
    </source>
</evidence>
<name>A0A168AGG6_9EURO</name>
<evidence type="ECO:0000256" key="19">
    <source>
        <dbReference type="SAM" id="MobiDB-lite"/>
    </source>
</evidence>
<evidence type="ECO:0000256" key="11">
    <source>
        <dbReference type="ARBA" id="ARBA00022723"/>
    </source>
</evidence>
<keyword evidence="7" id="KW-0288">FMN</keyword>
<feature type="region of interest" description="Disordered" evidence="19">
    <location>
        <begin position="1678"/>
        <end position="1717"/>
    </location>
</feature>
<dbReference type="PROSITE" id="PS01136">
    <property type="entry name" value="UPF0034"/>
    <property type="match status" value="1"/>
</dbReference>
<evidence type="ECO:0000256" key="6">
    <source>
        <dbReference type="ARBA" id="ARBA00022630"/>
    </source>
</evidence>
<gene>
    <name evidence="23" type="ORF">AAP_01990</name>
</gene>
<keyword evidence="8" id="KW-0507">mRNA processing</keyword>
<evidence type="ECO:0000256" key="5">
    <source>
        <dbReference type="ARBA" id="ARBA00012477"/>
    </source>
</evidence>
<dbReference type="InterPro" id="IPR047151">
    <property type="entry name" value="RNZ2-like"/>
</dbReference>
<dbReference type="GO" id="GO:0050660">
    <property type="term" value="F:flavin adenine dinucleotide binding"/>
    <property type="evidence" value="ECO:0007669"/>
    <property type="project" value="InterPro"/>
</dbReference>
<evidence type="ECO:0000256" key="12">
    <source>
        <dbReference type="ARBA" id="ARBA00022759"/>
    </source>
</evidence>
<comment type="catalytic activity">
    <reaction evidence="1">
        <text>Endonucleolytic cleavage of RNA, removing extra 3' nucleotides from tRNA precursor, generating 3' termini of tRNAs. A 3'-hydroxy group is left at the tRNA terminus and a 5'-phosphoryl group is left at the trailer molecule.</text>
        <dbReference type="EC" id="3.1.26.11"/>
    </reaction>
</comment>
<dbReference type="EC" id="3.1.26.11" evidence="5"/>
<dbReference type="CDD" id="cd02801">
    <property type="entry name" value="DUS_like_FMN"/>
    <property type="match status" value="1"/>
</dbReference>
<feature type="domain" description="tRNase Z endonuclease" evidence="22">
    <location>
        <begin position="685"/>
        <end position="747"/>
    </location>
</feature>
<dbReference type="GO" id="GO:0042781">
    <property type="term" value="F:3'-tRNA processing endoribonuclease activity"/>
    <property type="evidence" value="ECO:0007669"/>
    <property type="project" value="UniProtKB-EC"/>
</dbReference>
<feature type="compositionally biased region" description="Basic and acidic residues" evidence="19">
    <location>
        <begin position="366"/>
        <end position="386"/>
    </location>
</feature>
<dbReference type="GO" id="GO:0005739">
    <property type="term" value="C:mitochondrion"/>
    <property type="evidence" value="ECO:0007669"/>
    <property type="project" value="TreeGrafter"/>
</dbReference>
<feature type="compositionally biased region" description="Low complexity" evidence="19">
    <location>
        <begin position="910"/>
        <end position="920"/>
    </location>
</feature>
<evidence type="ECO:0000256" key="17">
    <source>
        <dbReference type="ARBA" id="ARBA00048342"/>
    </source>
</evidence>
<evidence type="ECO:0000256" key="8">
    <source>
        <dbReference type="ARBA" id="ARBA00022664"/>
    </source>
</evidence>
<dbReference type="Pfam" id="PF01207">
    <property type="entry name" value="Dus"/>
    <property type="match status" value="1"/>
</dbReference>
<dbReference type="SUPFAM" id="SSF51395">
    <property type="entry name" value="FMN-linked oxidoreductases"/>
    <property type="match status" value="1"/>
</dbReference>
<keyword evidence="13" id="KW-0378">Hydrolase</keyword>
<feature type="compositionally biased region" description="Basic and acidic residues" evidence="19">
    <location>
        <begin position="396"/>
        <end position="407"/>
    </location>
</feature>
<keyword evidence="15" id="KW-0560">Oxidoreductase</keyword>
<evidence type="ECO:0000259" key="21">
    <source>
        <dbReference type="Pfam" id="PF01207"/>
    </source>
</evidence>
<feature type="region of interest" description="Disordered" evidence="19">
    <location>
        <begin position="884"/>
        <end position="935"/>
    </location>
</feature>
<dbReference type="InterPro" id="IPR027794">
    <property type="entry name" value="tRNase_Z_dom"/>
</dbReference>
<evidence type="ECO:0000256" key="16">
    <source>
        <dbReference type="ARBA" id="ARBA00045934"/>
    </source>
</evidence>
<dbReference type="GO" id="GO:0006397">
    <property type="term" value="P:mRNA processing"/>
    <property type="evidence" value="ECO:0007669"/>
    <property type="project" value="UniProtKB-KW"/>
</dbReference>
<evidence type="ECO:0000256" key="1">
    <source>
        <dbReference type="ARBA" id="ARBA00000402"/>
    </source>
</evidence>
<evidence type="ECO:0000256" key="15">
    <source>
        <dbReference type="ARBA" id="ARBA00023002"/>
    </source>
</evidence>
<dbReference type="Gene3D" id="3.60.15.10">
    <property type="entry name" value="Ribonuclease Z/Hydroxyacylglutathione hydrolase-like"/>
    <property type="match status" value="2"/>
</dbReference>
<dbReference type="SUPFAM" id="SSF56281">
    <property type="entry name" value="Metallo-hydrolase/oxidoreductase"/>
    <property type="match status" value="2"/>
</dbReference>
<comment type="catalytic activity">
    <reaction evidence="17">
        <text>a 5,6-dihydrouridine in mRNA + NAD(+) = a uridine in mRNA + NADH + H(+)</text>
        <dbReference type="Rhea" id="RHEA:69851"/>
        <dbReference type="Rhea" id="RHEA-COMP:14658"/>
        <dbReference type="Rhea" id="RHEA-COMP:17789"/>
        <dbReference type="ChEBI" id="CHEBI:15378"/>
        <dbReference type="ChEBI" id="CHEBI:57540"/>
        <dbReference type="ChEBI" id="CHEBI:57945"/>
        <dbReference type="ChEBI" id="CHEBI:65315"/>
        <dbReference type="ChEBI" id="CHEBI:74443"/>
    </reaction>
    <physiologicalReaction direction="right-to-left" evidence="17">
        <dbReference type="Rhea" id="RHEA:69853"/>
    </physiologicalReaction>
</comment>
<reference evidence="23 24" key="1">
    <citation type="journal article" date="2016" name="Genome Biol. Evol.">
        <title>Divergent and convergent evolution of fungal pathogenicity.</title>
        <authorList>
            <person name="Shang Y."/>
            <person name="Xiao G."/>
            <person name="Zheng P."/>
            <person name="Cen K."/>
            <person name="Zhan S."/>
            <person name="Wang C."/>
        </authorList>
    </citation>
    <scope>NUCLEOTIDE SEQUENCE [LARGE SCALE GENOMIC DNA]</scope>
    <source>
        <strain evidence="23 24">ARSEF 7405</strain>
    </source>
</reference>
<keyword evidence="14" id="KW-0862">Zinc</keyword>
<feature type="region of interest" description="Disordered" evidence="19">
    <location>
        <begin position="1572"/>
        <end position="1638"/>
    </location>
</feature>
<dbReference type="GO" id="GO:0017150">
    <property type="term" value="F:tRNA dihydrouridine synthase activity"/>
    <property type="evidence" value="ECO:0007669"/>
    <property type="project" value="InterPro"/>
</dbReference>
<feature type="region of interest" description="Disordered" evidence="19">
    <location>
        <begin position="366"/>
        <end position="413"/>
    </location>
</feature>
<keyword evidence="9" id="KW-0819">tRNA processing</keyword>
<dbReference type="VEuPathDB" id="FungiDB:AAP_01990"/>
<evidence type="ECO:0000256" key="9">
    <source>
        <dbReference type="ARBA" id="ARBA00022694"/>
    </source>
</evidence>
<evidence type="ECO:0000256" key="7">
    <source>
        <dbReference type="ARBA" id="ARBA00022643"/>
    </source>
</evidence>
<protein>
    <recommendedName>
        <fullName evidence="5">ribonuclease Z</fullName>
        <ecNumber evidence="5">3.1.26.11</ecNumber>
    </recommendedName>
</protein>
<dbReference type="InterPro" id="IPR035587">
    <property type="entry name" value="DUS-like_FMN-bd"/>
</dbReference>
<dbReference type="Proteomes" id="UP000242877">
    <property type="component" value="Unassembled WGS sequence"/>
</dbReference>
<dbReference type="Pfam" id="PF13691">
    <property type="entry name" value="Lactamase_B_4"/>
    <property type="match status" value="1"/>
</dbReference>
<dbReference type="InterPro" id="IPR013785">
    <property type="entry name" value="Aldolase_TIM"/>
</dbReference>
<evidence type="ECO:0000256" key="10">
    <source>
        <dbReference type="ARBA" id="ARBA00022722"/>
    </source>
</evidence>
<evidence type="ECO:0000259" key="20">
    <source>
        <dbReference type="Pfam" id="PF00753"/>
    </source>
</evidence>
<evidence type="ECO:0000313" key="23">
    <source>
        <dbReference type="EMBL" id="KZZ93897.1"/>
    </source>
</evidence>
<dbReference type="GO" id="GO:1990180">
    <property type="term" value="P:mitochondrial tRNA 3'-end processing"/>
    <property type="evidence" value="ECO:0007669"/>
    <property type="project" value="TreeGrafter"/>
</dbReference>
<dbReference type="InterPro" id="IPR036866">
    <property type="entry name" value="RibonucZ/Hydroxyglut_hydro"/>
</dbReference>
<evidence type="ECO:0000256" key="2">
    <source>
        <dbReference type="ARBA" id="ARBA00001917"/>
    </source>
</evidence>
<organism evidence="23 24">
    <name type="scientific">Ascosphaera apis ARSEF 7405</name>
    <dbReference type="NCBI Taxonomy" id="392613"/>
    <lineage>
        <taxon>Eukaryota</taxon>
        <taxon>Fungi</taxon>
        <taxon>Dikarya</taxon>
        <taxon>Ascomycota</taxon>
        <taxon>Pezizomycotina</taxon>
        <taxon>Eurotiomycetes</taxon>
        <taxon>Eurotiomycetidae</taxon>
        <taxon>Onygenales</taxon>
        <taxon>Ascosphaeraceae</taxon>
        <taxon>Ascosphaera</taxon>
    </lineage>
</organism>
<dbReference type="EMBL" id="AZGZ01000007">
    <property type="protein sequence ID" value="KZZ93897.1"/>
    <property type="molecule type" value="Genomic_DNA"/>
</dbReference>
<evidence type="ECO:0000259" key="22">
    <source>
        <dbReference type="Pfam" id="PF13691"/>
    </source>
</evidence>
<keyword evidence="12" id="KW-0255">Endonuclease</keyword>
<feature type="region of interest" description="Disordered" evidence="19">
    <location>
        <begin position="535"/>
        <end position="575"/>
    </location>
</feature>
<feature type="domain" description="Metallo-beta-lactamase" evidence="20">
    <location>
        <begin position="1286"/>
        <end position="1357"/>
    </location>
</feature>
<feature type="compositionally biased region" description="Basic and acidic residues" evidence="19">
    <location>
        <begin position="1685"/>
        <end position="1703"/>
    </location>
</feature>
<evidence type="ECO:0000256" key="18">
    <source>
        <dbReference type="ARBA" id="ARBA00049447"/>
    </source>
</evidence>
<dbReference type="GO" id="GO:0046872">
    <property type="term" value="F:metal ion binding"/>
    <property type="evidence" value="ECO:0007669"/>
    <property type="project" value="UniProtKB-KW"/>
</dbReference>
<proteinExistence type="inferred from homology"/>
<dbReference type="Gene3D" id="3.20.20.70">
    <property type="entry name" value="Aldolase class I"/>
    <property type="match status" value="1"/>
</dbReference>